<dbReference type="GO" id="GO:0005829">
    <property type="term" value="C:cytosol"/>
    <property type="evidence" value="ECO:0007669"/>
    <property type="project" value="TreeGrafter"/>
</dbReference>
<proteinExistence type="inferred from homology"/>
<dbReference type="RefSeq" id="WP_112143349.1">
    <property type="nucleotide sequence ID" value="NZ_PGTO01000004.1"/>
</dbReference>
<dbReference type="GO" id="GO:0016094">
    <property type="term" value="P:polyprenol biosynthetic process"/>
    <property type="evidence" value="ECO:0007669"/>
    <property type="project" value="TreeGrafter"/>
</dbReference>
<feature type="binding site" evidence="2">
    <location>
        <position position="190"/>
    </location>
    <ligand>
        <name>substrate</name>
    </ligand>
</feature>
<dbReference type="InterPro" id="IPR018520">
    <property type="entry name" value="UPP_synth-like_CS"/>
</dbReference>
<evidence type="ECO:0000313" key="3">
    <source>
        <dbReference type="EMBL" id="RAU22565.1"/>
    </source>
</evidence>
<comment type="similarity">
    <text evidence="2">Belongs to the UPP synthase family.</text>
</comment>
<dbReference type="GO" id="GO:0000287">
    <property type="term" value="F:magnesium ion binding"/>
    <property type="evidence" value="ECO:0007669"/>
    <property type="project" value="UniProtKB-UniRule"/>
</dbReference>
<dbReference type="EC" id="2.5.1.-" evidence="2"/>
<keyword evidence="2" id="KW-0460">Magnesium</keyword>
<evidence type="ECO:0000256" key="2">
    <source>
        <dbReference type="HAMAP-Rule" id="MF_01139"/>
    </source>
</evidence>
<organism evidence="3 4">
    <name type="scientific">Paramagnetospirillum kuznetsovii</name>
    <dbReference type="NCBI Taxonomy" id="2053833"/>
    <lineage>
        <taxon>Bacteria</taxon>
        <taxon>Pseudomonadati</taxon>
        <taxon>Pseudomonadota</taxon>
        <taxon>Alphaproteobacteria</taxon>
        <taxon>Rhodospirillales</taxon>
        <taxon>Magnetospirillaceae</taxon>
        <taxon>Paramagnetospirillum</taxon>
    </lineage>
</organism>
<feature type="binding site" evidence="2">
    <location>
        <position position="209"/>
    </location>
    <ligand>
        <name>Mg(2+)</name>
        <dbReference type="ChEBI" id="CHEBI:18420"/>
    </ligand>
</feature>
<feature type="binding site" evidence="2">
    <location>
        <position position="27"/>
    </location>
    <ligand>
        <name>substrate</name>
    </ligand>
</feature>
<keyword evidence="4" id="KW-1185">Reference proteome</keyword>
<dbReference type="InterPro" id="IPR036424">
    <property type="entry name" value="UPP_synth-like_sf"/>
</dbReference>
<dbReference type="NCBIfam" id="TIGR00055">
    <property type="entry name" value="uppS"/>
    <property type="match status" value="1"/>
</dbReference>
<dbReference type="NCBIfam" id="NF011408">
    <property type="entry name" value="PRK14834.1"/>
    <property type="match status" value="1"/>
</dbReference>
<dbReference type="Proteomes" id="UP000251075">
    <property type="component" value="Unassembled WGS sequence"/>
</dbReference>
<gene>
    <name evidence="3" type="ORF">CU669_07725</name>
</gene>
<dbReference type="GO" id="GO:0008834">
    <property type="term" value="F:ditrans,polycis-undecaprenyl-diphosphate synthase [(2E,6E)-farnesyl-diphosphate specific] activity"/>
    <property type="evidence" value="ECO:0007669"/>
    <property type="project" value="TreeGrafter"/>
</dbReference>
<dbReference type="FunFam" id="3.40.1180.10:FF:000001">
    <property type="entry name" value="(2E,6E)-farnesyl-diphosphate-specific ditrans,polycis-undecaprenyl-diphosphate synthase"/>
    <property type="match status" value="1"/>
</dbReference>
<feature type="binding site" evidence="2">
    <location>
        <begin position="67"/>
        <end position="69"/>
    </location>
    <ligand>
        <name>substrate</name>
    </ligand>
</feature>
<dbReference type="CDD" id="cd00475">
    <property type="entry name" value="Cis_IPPS"/>
    <property type="match status" value="1"/>
</dbReference>
<dbReference type="SUPFAM" id="SSF64005">
    <property type="entry name" value="Undecaprenyl diphosphate synthase"/>
    <property type="match status" value="1"/>
</dbReference>
<accession>A0A364P0C2</accession>
<feature type="binding site" evidence="2">
    <location>
        <position position="71"/>
    </location>
    <ligand>
        <name>substrate</name>
    </ligand>
</feature>
<feature type="active site" description="Proton acceptor" evidence="2">
    <location>
        <position position="70"/>
    </location>
</feature>
<feature type="binding site" evidence="2">
    <location>
        <begin position="196"/>
        <end position="198"/>
    </location>
    <ligand>
        <name>substrate</name>
    </ligand>
</feature>
<feature type="binding site" evidence="2">
    <location>
        <position position="39"/>
    </location>
    <ligand>
        <name>substrate</name>
    </ligand>
</feature>
<dbReference type="AlphaFoldDB" id="A0A364P0C2"/>
<comment type="function">
    <text evidence="2">Catalyzes the condensation of isopentenyl diphosphate (IPP) with allylic pyrophosphates generating different type of terpenoids.</text>
</comment>
<feature type="binding site" evidence="2">
    <location>
        <position position="35"/>
    </location>
    <ligand>
        <name>substrate</name>
    </ligand>
</feature>
<dbReference type="InterPro" id="IPR001441">
    <property type="entry name" value="UPP_synth-like"/>
</dbReference>
<dbReference type="Pfam" id="PF01255">
    <property type="entry name" value="Prenyltransf"/>
    <property type="match status" value="1"/>
</dbReference>
<feature type="active site" evidence="2">
    <location>
        <position position="22"/>
    </location>
</feature>
<dbReference type="NCBIfam" id="NF011405">
    <property type="entry name" value="PRK14830.1"/>
    <property type="match status" value="1"/>
</dbReference>
<dbReference type="HAMAP" id="MF_01139">
    <property type="entry name" value="ISPT"/>
    <property type="match status" value="1"/>
</dbReference>
<feature type="binding site" evidence="2">
    <location>
        <position position="22"/>
    </location>
    <ligand>
        <name>Mg(2+)</name>
        <dbReference type="ChEBI" id="CHEBI:18420"/>
    </ligand>
</feature>
<sequence>MEPVPSHAAPPPPPAHIAIIMDGNGRWAKARGLPRTAGHKRGAESVRRTVEAAREMGVSYLTLYGFSSENWKRPAGEVTDLMGLLRLYLRNEVNHLHKNGIRLKVIGDRERLGPDIVRLIEDAEAKTAANSALTLVLALSYGGRQEMVEAARRVAADVAAGRLSPDAIDEDVVGSRLFTAGIPDPDLIIRTSGEKRISNFLLWQGAYAELVFIETLWPEFGRAELESAIQEFHGRDRRYGATR</sequence>
<comment type="caution">
    <text evidence="3">The sequence shown here is derived from an EMBL/GenBank/DDBJ whole genome shotgun (WGS) entry which is preliminary data.</text>
</comment>
<protein>
    <recommendedName>
        <fullName evidence="2">Isoprenyl transferase</fullName>
        <ecNumber evidence="2">2.5.1.-</ecNumber>
    </recommendedName>
</protein>
<dbReference type="PANTHER" id="PTHR10291">
    <property type="entry name" value="DEHYDRODOLICHYL DIPHOSPHATE SYNTHASE FAMILY MEMBER"/>
    <property type="match status" value="1"/>
</dbReference>
<dbReference type="OrthoDB" id="4191603at2"/>
<evidence type="ECO:0000313" key="4">
    <source>
        <dbReference type="Proteomes" id="UP000251075"/>
    </source>
</evidence>
<feature type="binding site" evidence="2">
    <location>
        <begin position="23"/>
        <end position="26"/>
    </location>
    <ligand>
        <name>substrate</name>
    </ligand>
</feature>
<dbReference type="PROSITE" id="PS01066">
    <property type="entry name" value="UPP_SYNTHASE"/>
    <property type="match status" value="1"/>
</dbReference>
<name>A0A364P0C2_9PROT</name>
<dbReference type="PANTHER" id="PTHR10291:SF0">
    <property type="entry name" value="DEHYDRODOLICHYL DIPHOSPHATE SYNTHASE 2"/>
    <property type="match status" value="1"/>
</dbReference>
<reference evidence="3 4" key="1">
    <citation type="submission" date="2017-11" db="EMBL/GenBank/DDBJ databases">
        <title>Draft genome sequence of magnetotactic bacterium Magnetospirillum kuznetsovii LBB-42.</title>
        <authorList>
            <person name="Grouzdev D.S."/>
            <person name="Rysina M.S."/>
            <person name="Baslerov R.V."/>
            <person name="Koziaeva V."/>
        </authorList>
    </citation>
    <scope>NUCLEOTIDE SEQUENCE [LARGE SCALE GENOMIC DNA]</scope>
    <source>
        <strain evidence="3 4">LBB-42</strain>
    </source>
</reference>
<comment type="subunit">
    <text evidence="2">Homodimer.</text>
</comment>
<dbReference type="Gene3D" id="3.40.1180.10">
    <property type="entry name" value="Decaprenyl diphosphate synthase-like"/>
    <property type="match status" value="1"/>
</dbReference>
<keyword evidence="1 2" id="KW-0808">Transferase</keyword>
<keyword evidence="2" id="KW-0479">Metal-binding</keyword>
<comment type="cofactor">
    <cofactor evidence="2">
        <name>Mg(2+)</name>
        <dbReference type="ChEBI" id="CHEBI:18420"/>
    </cofactor>
    <text evidence="2">Binds 2 magnesium ions per subunit.</text>
</comment>
<dbReference type="EMBL" id="PGTO01000004">
    <property type="protein sequence ID" value="RAU22565.1"/>
    <property type="molecule type" value="Genomic_DNA"/>
</dbReference>
<evidence type="ECO:0000256" key="1">
    <source>
        <dbReference type="ARBA" id="ARBA00022679"/>
    </source>
</evidence>
<feature type="binding site" evidence="2">
    <location>
        <position position="73"/>
    </location>
    <ligand>
        <name>substrate</name>
    </ligand>
</feature>